<evidence type="ECO:0000313" key="2">
    <source>
        <dbReference type="EMBL" id="KAK4013547.1"/>
    </source>
</evidence>
<organism evidence="2 3">
    <name type="scientific">Daphnia magna</name>
    <dbReference type="NCBI Taxonomy" id="35525"/>
    <lineage>
        <taxon>Eukaryota</taxon>
        <taxon>Metazoa</taxon>
        <taxon>Ecdysozoa</taxon>
        <taxon>Arthropoda</taxon>
        <taxon>Crustacea</taxon>
        <taxon>Branchiopoda</taxon>
        <taxon>Diplostraca</taxon>
        <taxon>Cladocera</taxon>
        <taxon>Anomopoda</taxon>
        <taxon>Daphniidae</taxon>
        <taxon>Daphnia</taxon>
    </lineage>
</organism>
<dbReference type="EMBL" id="JAOYFB010000004">
    <property type="protein sequence ID" value="KAK4013547.1"/>
    <property type="molecule type" value="Genomic_DNA"/>
</dbReference>
<gene>
    <name evidence="2" type="ORF">OUZ56_026101</name>
</gene>
<accession>A0ABQ9ZKU9</accession>
<dbReference type="PANTHER" id="PTHR33223">
    <property type="entry name" value="CCHC-TYPE DOMAIN-CONTAINING PROTEIN"/>
    <property type="match status" value="1"/>
</dbReference>
<dbReference type="PANTHER" id="PTHR33223:SF6">
    <property type="entry name" value="CCHC-TYPE DOMAIN-CONTAINING PROTEIN"/>
    <property type="match status" value="1"/>
</dbReference>
<feature type="region of interest" description="Disordered" evidence="1">
    <location>
        <begin position="302"/>
        <end position="327"/>
    </location>
</feature>
<keyword evidence="3" id="KW-1185">Reference proteome</keyword>
<reference evidence="2 3" key="1">
    <citation type="journal article" date="2023" name="Nucleic Acids Res.">
        <title>The hologenome of Daphnia magna reveals possible DNA methylation and microbiome-mediated evolution of the host genome.</title>
        <authorList>
            <person name="Chaturvedi A."/>
            <person name="Li X."/>
            <person name="Dhandapani V."/>
            <person name="Marshall H."/>
            <person name="Kissane S."/>
            <person name="Cuenca-Cambronero M."/>
            <person name="Asole G."/>
            <person name="Calvet F."/>
            <person name="Ruiz-Romero M."/>
            <person name="Marangio P."/>
            <person name="Guigo R."/>
            <person name="Rago D."/>
            <person name="Mirbahai L."/>
            <person name="Eastwood N."/>
            <person name="Colbourne J.K."/>
            <person name="Zhou J."/>
            <person name="Mallon E."/>
            <person name="Orsini L."/>
        </authorList>
    </citation>
    <scope>NUCLEOTIDE SEQUENCE [LARGE SCALE GENOMIC DNA]</scope>
    <source>
        <strain evidence="2">LRV0_1</strain>
    </source>
</reference>
<evidence type="ECO:0000256" key="1">
    <source>
        <dbReference type="SAM" id="MobiDB-lite"/>
    </source>
</evidence>
<protein>
    <recommendedName>
        <fullName evidence="4">Retrotransposon gag domain-containing protein</fullName>
    </recommendedName>
</protein>
<feature type="region of interest" description="Disordered" evidence="1">
    <location>
        <begin position="1"/>
        <end position="26"/>
    </location>
</feature>
<dbReference type="Proteomes" id="UP001234178">
    <property type="component" value="Unassembled WGS sequence"/>
</dbReference>
<feature type="compositionally biased region" description="Basic and acidic residues" evidence="1">
    <location>
        <begin position="98"/>
        <end position="108"/>
    </location>
</feature>
<sequence length="503" mass="56843">MPRLTVRSVSSYTSPLPAASPTHASRPDVAALTVTNRALTCHQLQRGSIGGSLSVDQTTANQKYIDEQLERFRQTRQNVPNPAEFSPVTTSDLDPIEETPRKPIPRKETDEFTPTILTSSPIASQTMSHHHTLHPTPMLTTKMNETKMWLTQSPKGLRCDRGLLLITETYNYTSVTSDSNKDNLDTGRWYSPVEVLTNTDRTIPSGLGIIRITRPIGQCPLGEFGATKSTVSSTAKFFLSKSHFRRKVSFTPVLPLYGAGASQPSPVQPCTFFETYENELTRLLEADIDMKTAISTARTLTQAEQNRSMATKDIQQGTTSPYPPSTLQRDDKIRRAQQEQAMQAFSSVAIFCDRQSSGLFDDWAVHLEATLYLGNLEEARKLRLMRRSCMGRPRKSSITSNWITPYSAVKERLLKLFHSTETKSQWSVEFNMRREPEENMRHYANRVRKAFYKAYPLEGKLDAATTASREQMMMDRFIEGLQHDLKPRLKHKAELAAMAIEEN</sequence>
<proteinExistence type="predicted"/>
<evidence type="ECO:0008006" key="4">
    <source>
        <dbReference type="Google" id="ProtNLM"/>
    </source>
</evidence>
<comment type="caution">
    <text evidence="2">The sequence shown here is derived from an EMBL/GenBank/DDBJ whole genome shotgun (WGS) entry which is preliminary data.</text>
</comment>
<feature type="region of interest" description="Disordered" evidence="1">
    <location>
        <begin position="79"/>
        <end position="108"/>
    </location>
</feature>
<feature type="compositionally biased region" description="Polar residues" evidence="1">
    <location>
        <begin position="302"/>
        <end position="320"/>
    </location>
</feature>
<name>A0ABQ9ZKU9_9CRUS</name>
<evidence type="ECO:0000313" key="3">
    <source>
        <dbReference type="Proteomes" id="UP001234178"/>
    </source>
</evidence>